<keyword evidence="1" id="KW-1133">Transmembrane helix</keyword>
<gene>
    <name evidence="2" type="ORF">Sradi_1048000</name>
</gene>
<dbReference type="InterPro" id="IPR004158">
    <property type="entry name" value="DUF247_pln"/>
</dbReference>
<proteinExistence type="predicted"/>
<dbReference type="Pfam" id="PF03140">
    <property type="entry name" value="DUF247"/>
    <property type="match status" value="1"/>
</dbReference>
<sequence>MSSSQRKLSPNPNPSFDEKQWVIQIRRALDEELEEETETPIRIFTVPKPLLAIHPDSYIPHQVSVGPYHYTRPELREMERYKLAAAKRNHKDFQNLKLQLLVDCLLELEPKIRACYNKYLKFNGETLAWMMAVDASFLFEFLQVCAVKHGMETMMTNVVSSRLSYLVGLAGNKAAHNAILRDISMLENQIPLFVLRKLLELLFSSSEKADETLLRMLIGFCEELSPFRMVGEDLSNIYQVRDCAHLLDVLYRFCVPKLEGFSYMDSESVEEAVQVKEECCRDERCAASDDRDGERLQKVWIKVLNFQAPLNFIKKIVFSKPMKMIVRLPWTILSNLPMLKVTKQLLENFFNSLDENEESSKGGSTKNSITHKPPLLEEIKIPSVTELAKAGVRFEPHEGGICTITFDNKNIVLYLPTISLDVNSEVVLRNLVAYEACSASGPLVLARYTELMNGIIDTEEDAKFLCERGIIRNHLKSDEEVADLWNGMSKSIRLTKVAFLDKVIEDVNKYHSGMWKVKCGKCMKKYVFGSWRLLTFLAAILMLLFMALQAFCSVYNCARLVPIKNLD</sequence>
<dbReference type="EMBL" id="JACGWJ010000004">
    <property type="protein sequence ID" value="KAL0425132.1"/>
    <property type="molecule type" value="Genomic_DNA"/>
</dbReference>
<keyword evidence="1" id="KW-0472">Membrane</keyword>
<keyword evidence="1" id="KW-0812">Transmembrane</keyword>
<reference evidence="2" key="2">
    <citation type="journal article" date="2024" name="Plant">
        <title>Genomic evolution and insights into agronomic trait innovations of Sesamum species.</title>
        <authorList>
            <person name="Miao H."/>
            <person name="Wang L."/>
            <person name="Qu L."/>
            <person name="Liu H."/>
            <person name="Sun Y."/>
            <person name="Le M."/>
            <person name="Wang Q."/>
            <person name="Wei S."/>
            <person name="Zheng Y."/>
            <person name="Lin W."/>
            <person name="Duan Y."/>
            <person name="Cao H."/>
            <person name="Xiong S."/>
            <person name="Wang X."/>
            <person name="Wei L."/>
            <person name="Li C."/>
            <person name="Ma Q."/>
            <person name="Ju M."/>
            <person name="Zhao R."/>
            <person name="Li G."/>
            <person name="Mu C."/>
            <person name="Tian Q."/>
            <person name="Mei H."/>
            <person name="Zhang T."/>
            <person name="Gao T."/>
            <person name="Zhang H."/>
        </authorList>
    </citation>
    <scope>NUCLEOTIDE SEQUENCE</scope>
    <source>
        <strain evidence="2">G02</strain>
    </source>
</reference>
<organism evidence="2">
    <name type="scientific">Sesamum radiatum</name>
    <name type="common">Black benniseed</name>
    <dbReference type="NCBI Taxonomy" id="300843"/>
    <lineage>
        <taxon>Eukaryota</taxon>
        <taxon>Viridiplantae</taxon>
        <taxon>Streptophyta</taxon>
        <taxon>Embryophyta</taxon>
        <taxon>Tracheophyta</taxon>
        <taxon>Spermatophyta</taxon>
        <taxon>Magnoliopsida</taxon>
        <taxon>eudicotyledons</taxon>
        <taxon>Gunneridae</taxon>
        <taxon>Pentapetalae</taxon>
        <taxon>asterids</taxon>
        <taxon>lamiids</taxon>
        <taxon>Lamiales</taxon>
        <taxon>Pedaliaceae</taxon>
        <taxon>Sesamum</taxon>
    </lineage>
</organism>
<name>A0AAW2V9V3_SESRA</name>
<comment type="caution">
    <text evidence="2">The sequence shown here is derived from an EMBL/GenBank/DDBJ whole genome shotgun (WGS) entry which is preliminary data.</text>
</comment>
<feature type="transmembrane region" description="Helical" evidence="1">
    <location>
        <begin position="533"/>
        <end position="551"/>
    </location>
</feature>
<protein>
    <submittedName>
        <fullName evidence="2">Uncharacterized protein</fullName>
    </submittedName>
</protein>
<evidence type="ECO:0000313" key="2">
    <source>
        <dbReference type="EMBL" id="KAL0425132.1"/>
    </source>
</evidence>
<dbReference type="PANTHER" id="PTHR31549:SF277">
    <property type="entry name" value="OS08G0167400 PROTEIN"/>
    <property type="match status" value="1"/>
</dbReference>
<dbReference type="AlphaFoldDB" id="A0AAW2V9V3"/>
<reference evidence="2" key="1">
    <citation type="submission" date="2020-06" db="EMBL/GenBank/DDBJ databases">
        <authorList>
            <person name="Li T."/>
            <person name="Hu X."/>
            <person name="Zhang T."/>
            <person name="Song X."/>
            <person name="Zhang H."/>
            <person name="Dai N."/>
            <person name="Sheng W."/>
            <person name="Hou X."/>
            <person name="Wei L."/>
        </authorList>
    </citation>
    <scope>NUCLEOTIDE SEQUENCE</scope>
    <source>
        <strain evidence="2">G02</strain>
        <tissue evidence="2">Leaf</tissue>
    </source>
</reference>
<dbReference type="PANTHER" id="PTHR31549">
    <property type="entry name" value="PROTEIN, PUTATIVE (DUF247)-RELATED-RELATED"/>
    <property type="match status" value="1"/>
</dbReference>
<accession>A0AAW2V9V3</accession>
<evidence type="ECO:0000256" key="1">
    <source>
        <dbReference type="SAM" id="Phobius"/>
    </source>
</evidence>